<dbReference type="InterPro" id="IPR027702">
    <property type="entry name" value="Syncoilin"/>
</dbReference>
<dbReference type="Proteomes" id="UP000694890">
    <property type="component" value="Linkage group LG19"/>
</dbReference>
<dbReference type="GeneID" id="108892471"/>
<feature type="coiled-coil region" evidence="1">
    <location>
        <begin position="144"/>
        <end position="171"/>
    </location>
</feature>
<evidence type="ECO:0000313" key="3">
    <source>
        <dbReference type="Proteomes" id="UP000694890"/>
    </source>
</evidence>
<accession>A0AAJ7VBT9</accession>
<dbReference type="KEGG" id="lcf:108892471"/>
<evidence type="ECO:0000256" key="2">
    <source>
        <dbReference type="SAM" id="MobiDB-lite"/>
    </source>
</evidence>
<dbReference type="AlphaFoldDB" id="A0AAJ7VBT9"/>
<organism evidence="3 4">
    <name type="scientific">Lates calcarifer</name>
    <name type="common">Barramundi</name>
    <name type="synonym">Holocentrus calcarifer</name>
    <dbReference type="NCBI Taxonomy" id="8187"/>
    <lineage>
        <taxon>Eukaryota</taxon>
        <taxon>Metazoa</taxon>
        <taxon>Chordata</taxon>
        <taxon>Craniata</taxon>
        <taxon>Vertebrata</taxon>
        <taxon>Euteleostomi</taxon>
        <taxon>Actinopterygii</taxon>
        <taxon>Neopterygii</taxon>
        <taxon>Teleostei</taxon>
        <taxon>Neoteleostei</taxon>
        <taxon>Acanthomorphata</taxon>
        <taxon>Carangaria</taxon>
        <taxon>Carangaria incertae sedis</taxon>
        <taxon>Centropomidae</taxon>
        <taxon>Lates</taxon>
    </lineage>
</organism>
<sequence>MWASQPSALTQFVIPCGGDLDRVSPVPPVILINTKCAYVFLETDTLSLKLKANSVHSCLHIYLDHRLRAKLLPSAHMDNQGSTEDGKDMASTEDSPMELRFVGEITENSHSDSETETIIPQDEQTQHPTVQTDQAVMDNLGLLFERCIQQVSRLEEQRDELIQELLRLQEPMLRVVEHLRGKVAAMQRLLTLAQLDYMAVYGEVQQVKRKLFATAKDCIQSQVTLAAHEYEVAQSAVTQEELKAHIQTLTQELSQLQEAQKNQLNSLRDQASKPCRPRAMSDVSQCRQASVRLQRRLSGSVKALEGWYEPRLMALLRRRQIGEDALRKSREQAMDLKARLGPLREDIQRMEVQRSCLEQRISLMEREREESITRHKETVEKLKETLREVEVEFEVQRKSKEDLEQLKDGLLTELTFLRGGDEASETTAQEEP</sequence>
<dbReference type="GO" id="GO:0005882">
    <property type="term" value="C:intermediate filament"/>
    <property type="evidence" value="ECO:0007669"/>
    <property type="project" value="InterPro"/>
</dbReference>
<dbReference type="PANTHER" id="PTHR47147">
    <property type="entry name" value="SYNCOILIN"/>
    <property type="match status" value="1"/>
</dbReference>
<evidence type="ECO:0000313" key="4">
    <source>
        <dbReference type="RefSeq" id="XP_018545549.1"/>
    </source>
</evidence>
<reference evidence="4" key="1">
    <citation type="submission" date="2025-08" db="UniProtKB">
        <authorList>
            <consortium name="RefSeq"/>
        </authorList>
    </citation>
    <scope>IDENTIFICATION</scope>
    <source>
        <tissue evidence="4">Brain</tissue>
    </source>
</reference>
<evidence type="ECO:0000256" key="1">
    <source>
        <dbReference type="SAM" id="Coils"/>
    </source>
</evidence>
<keyword evidence="1" id="KW-0175">Coiled coil</keyword>
<name>A0AAJ7VBT9_LATCA</name>
<feature type="compositionally biased region" description="Polar residues" evidence="2">
    <location>
        <begin position="116"/>
        <end position="128"/>
    </location>
</feature>
<feature type="region of interest" description="Disordered" evidence="2">
    <location>
        <begin position="261"/>
        <end position="281"/>
    </location>
</feature>
<proteinExistence type="predicted"/>
<protein>
    <submittedName>
        <fullName evidence="4">Syncoilin isoform X1</fullName>
    </submittedName>
</protein>
<dbReference type="PANTHER" id="PTHR47147:SF1">
    <property type="entry name" value="SYNCOILIN"/>
    <property type="match status" value="1"/>
</dbReference>
<feature type="region of interest" description="Disordered" evidence="2">
    <location>
        <begin position="108"/>
        <end position="128"/>
    </location>
</feature>
<gene>
    <name evidence="4" type="primary">LOC108892471</name>
</gene>
<feature type="coiled-coil region" evidence="1">
    <location>
        <begin position="347"/>
        <end position="406"/>
    </location>
</feature>
<dbReference type="RefSeq" id="XP_018545549.1">
    <property type="nucleotide sequence ID" value="XM_018690033.2"/>
</dbReference>